<evidence type="ECO:0000313" key="13">
    <source>
        <dbReference type="Proteomes" id="UP001500618"/>
    </source>
</evidence>
<evidence type="ECO:0000256" key="2">
    <source>
        <dbReference type="ARBA" id="ARBA00012438"/>
    </source>
</evidence>
<evidence type="ECO:0000256" key="3">
    <source>
        <dbReference type="ARBA" id="ARBA00022553"/>
    </source>
</evidence>
<keyword evidence="7" id="KW-0067">ATP-binding</keyword>
<sequence length="375" mass="39641">MTELLPPNRPLRAWELVALDSVVALAYAAVFLLSAPASIRIGWFWELAVTALTVGIAVRRSAPLPVFLVMFAVSVAMYVGGADVDSFFASAYVFYLVALRDRVRRKALTVTVATLSAAGLVLGLVAGGPMVGRQVSQAVLGAVALGTAWTLGRLVRDRRTARRVAAEQLAERAVLDERSRIARELHDIVAHSIGVIAVKAGVANHVMRAQPEEAENALRDIETTSRGALAEMRQLLGVLRAEPVELGAPPRVAGLPDLAARAETAGVRVELTVDGVGALPEGLDLTVYRIVQEALTNVTKHAAPASCRVVINGDGREVRVEVTDDGTRVSSGEGGHGLVGMRERVLMYGGSFAAGPRPDGGFAVSARLPYQPVPA</sequence>
<dbReference type="Proteomes" id="UP001500618">
    <property type="component" value="Unassembled WGS sequence"/>
</dbReference>
<dbReference type="CDD" id="cd16917">
    <property type="entry name" value="HATPase_UhpB-NarQ-NarX-like"/>
    <property type="match status" value="1"/>
</dbReference>
<comment type="caution">
    <text evidence="12">The sequence shown here is derived from an EMBL/GenBank/DDBJ whole genome shotgun (WGS) entry which is preliminary data.</text>
</comment>
<evidence type="ECO:0000256" key="7">
    <source>
        <dbReference type="ARBA" id="ARBA00022840"/>
    </source>
</evidence>
<feature type="transmembrane region" description="Helical" evidence="9">
    <location>
        <begin position="12"/>
        <end position="34"/>
    </location>
</feature>
<keyword evidence="13" id="KW-1185">Reference proteome</keyword>
<keyword evidence="9" id="KW-0812">Transmembrane</keyword>
<dbReference type="EC" id="2.7.13.3" evidence="2"/>
<evidence type="ECO:0000256" key="6">
    <source>
        <dbReference type="ARBA" id="ARBA00022777"/>
    </source>
</evidence>
<dbReference type="InterPro" id="IPR011712">
    <property type="entry name" value="Sig_transdc_His_kin_sub3_dim/P"/>
</dbReference>
<evidence type="ECO:0000313" key="12">
    <source>
        <dbReference type="EMBL" id="GAA1674937.1"/>
    </source>
</evidence>
<evidence type="ECO:0000256" key="5">
    <source>
        <dbReference type="ARBA" id="ARBA00022741"/>
    </source>
</evidence>
<dbReference type="InterPro" id="IPR036890">
    <property type="entry name" value="HATPase_C_sf"/>
</dbReference>
<reference evidence="12 13" key="1">
    <citation type="journal article" date="2019" name="Int. J. Syst. Evol. Microbiol.">
        <title>The Global Catalogue of Microorganisms (GCM) 10K type strain sequencing project: providing services to taxonomists for standard genome sequencing and annotation.</title>
        <authorList>
            <consortium name="The Broad Institute Genomics Platform"/>
            <consortium name="The Broad Institute Genome Sequencing Center for Infectious Disease"/>
            <person name="Wu L."/>
            <person name="Ma J."/>
        </authorList>
    </citation>
    <scope>NUCLEOTIDE SEQUENCE [LARGE SCALE GENOMIC DNA]</scope>
    <source>
        <strain evidence="12 13">JCM 14718</strain>
    </source>
</reference>
<proteinExistence type="predicted"/>
<dbReference type="RefSeq" id="WP_344310054.1">
    <property type="nucleotide sequence ID" value="NZ_BAAANY010000009.1"/>
</dbReference>
<feature type="transmembrane region" description="Helical" evidence="9">
    <location>
        <begin position="64"/>
        <end position="95"/>
    </location>
</feature>
<keyword evidence="9" id="KW-1133">Transmembrane helix</keyword>
<dbReference type="PANTHER" id="PTHR24421:SF10">
    <property type="entry name" value="NITRATE_NITRITE SENSOR PROTEIN NARQ"/>
    <property type="match status" value="1"/>
</dbReference>
<dbReference type="Gene3D" id="3.30.565.10">
    <property type="entry name" value="Histidine kinase-like ATPase, C-terminal domain"/>
    <property type="match status" value="1"/>
</dbReference>
<dbReference type="Pfam" id="PF07730">
    <property type="entry name" value="HisKA_3"/>
    <property type="match status" value="1"/>
</dbReference>
<keyword evidence="3" id="KW-0597">Phosphoprotein</keyword>
<protein>
    <recommendedName>
        <fullName evidence="2">histidine kinase</fullName>
        <ecNumber evidence="2">2.7.13.3</ecNumber>
    </recommendedName>
</protein>
<evidence type="ECO:0000256" key="4">
    <source>
        <dbReference type="ARBA" id="ARBA00022679"/>
    </source>
</evidence>
<name>A0ABN2GPY9_9ACTN</name>
<keyword evidence="5" id="KW-0547">Nucleotide-binding</keyword>
<accession>A0ABN2GPY9</accession>
<keyword evidence="8" id="KW-0902">Two-component regulatory system</keyword>
<dbReference type="EMBL" id="BAAANY010000009">
    <property type="protein sequence ID" value="GAA1674937.1"/>
    <property type="molecule type" value="Genomic_DNA"/>
</dbReference>
<feature type="domain" description="Signal transduction histidine kinase subgroup 3 dimerisation and phosphoacceptor" evidence="11">
    <location>
        <begin position="177"/>
        <end position="242"/>
    </location>
</feature>
<evidence type="ECO:0000256" key="8">
    <source>
        <dbReference type="ARBA" id="ARBA00023012"/>
    </source>
</evidence>
<keyword evidence="6 12" id="KW-0418">Kinase</keyword>
<comment type="catalytic activity">
    <reaction evidence="1">
        <text>ATP + protein L-histidine = ADP + protein N-phospho-L-histidine.</text>
        <dbReference type="EC" id="2.7.13.3"/>
    </reaction>
</comment>
<evidence type="ECO:0000256" key="1">
    <source>
        <dbReference type="ARBA" id="ARBA00000085"/>
    </source>
</evidence>
<feature type="transmembrane region" description="Helical" evidence="9">
    <location>
        <begin position="138"/>
        <end position="155"/>
    </location>
</feature>
<evidence type="ECO:0000259" key="11">
    <source>
        <dbReference type="Pfam" id="PF07730"/>
    </source>
</evidence>
<dbReference type="PANTHER" id="PTHR24421">
    <property type="entry name" value="NITRATE/NITRITE SENSOR PROTEIN NARX-RELATED"/>
    <property type="match status" value="1"/>
</dbReference>
<dbReference type="InterPro" id="IPR050482">
    <property type="entry name" value="Sensor_HK_TwoCompSys"/>
</dbReference>
<dbReference type="InterPro" id="IPR003594">
    <property type="entry name" value="HATPase_dom"/>
</dbReference>
<evidence type="ECO:0000259" key="10">
    <source>
        <dbReference type="Pfam" id="PF02518"/>
    </source>
</evidence>
<keyword evidence="9" id="KW-0472">Membrane</keyword>
<organism evidence="12 13">
    <name type="scientific">Fodinicola feengrottensis</name>
    <dbReference type="NCBI Taxonomy" id="435914"/>
    <lineage>
        <taxon>Bacteria</taxon>
        <taxon>Bacillati</taxon>
        <taxon>Actinomycetota</taxon>
        <taxon>Actinomycetes</taxon>
        <taxon>Mycobacteriales</taxon>
        <taxon>Fodinicola</taxon>
    </lineage>
</organism>
<gene>
    <name evidence="12" type="ORF">GCM10009765_25300</name>
</gene>
<dbReference type="GO" id="GO:0016301">
    <property type="term" value="F:kinase activity"/>
    <property type="evidence" value="ECO:0007669"/>
    <property type="project" value="UniProtKB-KW"/>
</dbReference>
<dbReference type="Pfam" id="PF02518">
    <property type="entry name" value="HATPase_c"/>
    <property type="match status" value="1"/>
</dbReference>
<feature type="transmembrane region" description="Helical" evidence="9">
    <location>
        <begin position="107"/>
        <end position="126"/>
    </location>
</feature>
<dbReference type="SUPFAM" id="SSF55874">
    <property type="entry name" value="ATPase domain of HSP90 chaperone/DNA topoisomerase II/histidine kinase"/>
    <property type="match status" value="1"/>
</dbReference>
<evidence type="ECO:0000256" key="9">
    <source>
        <dbReference type="SAM" id="Phobius"/>
    </source>
</evidence>
<feature type="domain" description="Histidine kinase/HSP90-like ATPase" evidence="10">
    <location>
        <begin position="286"/>
        <end position="371"/>
    </location>
</feature>
<dbReference type="Gene3D" id="1.20.5.1930">
    <property type="match status" value="1"/>
</dbReference>
<feature type="transmembrane region" description="Helical" evidence="9">
    <location>
        <begin position="41"/>
        <end position="58"/>
    </location>
</feature>
<keyword evidence="4" id="KW-0808">Transferase</keyword>